<dbReference type="Proteomes" id="UP000762676">
    <property type="component" value="Unassembled WGS sequence"/>
</dbReference>
<comment type="caution">
    <text evidence="2">The sequence shown here is derived from an EMBL/GenBank/DDBJ whole genome shotgun (WGS) entry which is preliminary data.</text>
</comment>
<evidence type="ECO:0000313" key="3">
    <source>
        <dbReference type="Proteomes" id="UP000762676"/>
    </source>
</evidence>
<evidence type="ECO:0000256" key="1">
    <source>
        <dbReference type="SAM" id="MobiDB-lite"/>
    </source>
</evidence>
<evidence type="ECO:0000313" key="2">
    <source>
        <dbReference type="EMBL" id="GFS17752.1"/>
    </source>
</evidence>
<organism evidence="2 3">
    <name type="scientific">Elysia marginata</name>
    <dbReference type="NCBI Taxonomy" id="1093978"/>
    <lineage>
        <taxon>Eukaryota</taxon>
        <taxon>Metazoa</taxon>
        <taxon>Spiralia</taxon>
        <taxon>Lophotrochozoa</taxon>
        <taxon>Mollusca</taxon>
        <taxon>Gastropoda</taxon>
        <taxon>Heterobranchia</taxon>
        <taxon>Euthyneura</taxon>
        <taxon>Panpulmonata</taxon>
        <taxon>Sacoglossa</taxon>
        <taxon>Placobranchoidea</taxon>
        <taxon>Plakobranchidae</taxon>
        <taxon>Elysia</taxon>
    </lineage>
</organism>
<reference evidence="2 3" key="1">
    <citation type="journal article" date="2021" name="Elife">
        <title>Chloroplast acquisition without the gene transfer in kleptoplastic sea slugs, Plakobranchus ocellatus.</title>
        <authorList>
            <person name="Maeda T."/>
            <person name="Takahashi S."/>
            <person name="Yoshida T."/>
            <person name="Shimamura S."/>
            <person name="Takaki Y."/>
            <person name="Nagai Y."/>
            <person name="Toyoda A."/>
            <person name="Suzuki Y."/>
            <person name="Arimoto A."/>
            <person name="Ishii H."/>
            <person name="Satoh N."/>
            <person name="Nishiyama T."/>
            <person name="Hasebe M."/>
            <person name="Maruyama T."/>
            <person name="Minagawa J."/>
            <person name="Obokata J."/>
            <person name="Shigenobu S."/>
        </authorList>
    </citation>
    <scope>NUCLEOTIDE SEQUENCE [LARGE SCALE GENOMIC DNA]</scope>
</reference>
<name>A0AAV4J8G1_9GAST</name>
<gene>
    <name evidence="2" type="ORF">ElyMa_001503800</name>
</gene>
<accession>A0AAV4J8G1</accession>
<dbReference type="AlphaFoldDB" id="A0AAV4J8G1"/>
<protein>
    <submittedName>
        <fullName evidence="2">Uncharacterized protein</fullName>
    </submittedName>
</protein>
<feature type="region of interest" description="Disordered" evidence="1">
    <location>
        <begin position="1"/>
        <end position="33"/>
    </location>
</feature>
<proteinExistence type="predicted"/>
<sequence length="105" mass="11558">MRGDWREQEEAVVQLSQPDLGERGTRKSSRVTSDALLKTDKAEQGMRWGRKEAVSVANLIRTGLQSSRTLTGLGVSFCVWQPIQDLLVPPLGRDLGEIGHGGMQI</sequence>
<keyword evidence="3" id="KW-1185">Reference proteome</keyword>
<dbReference type="EMBL" id="BMAT01002970">
    <property type="protein sequence ID" value="GFS17752.1"/>
    <property type="molecule type" value="Genomic_DNA"/>
</dbReference>